<evidence type="ECO:0000256" key="3">
    <source>
        <dbReference type="ARBA" id="ARBA00022692"/>
    </source>
</evidence>
<dbReference type="Pfam" id="PF03741">
    <property type="entry name" value="TerC"/>
    <property type="match status" value="1"/>
</dbReference>
<keyword evidence="8" id="KW-1185">Reference proteome</keyword>
<keyword evidence="4 6" id="KW-1133">Transmembrane helix</keyword>
<reference evidence="7 8" key="1">
    <citation type="submission" date="2018-08" db="EMBL/GenBank/DDBJ databases">
        <title>Genomic Encyclopedia of Type Strains, Phase IV (KMG-IV): sequencing the most valuable type-strain genomes for metagenomic binning, comparative biology and taxonomic classification.</title>
        <authorList>
            <person name="Goeker M."/>
        </authorList>
    </citation>
    <scope>NUCLEOTIDE SEQUENCE [LARGE SCALE GENOMIC DNA]</scope>
    <source>
        <strain evidence="7 8">DSM 25527</strain>
    </source>
</reference>
<dbReference type="PANTHER" id="PTHR30238:SF4">
    <property type="entry name" value="SLL1022 PROTEIN"/>
    <property type="match status" value="1"/>
</dbReference>
<evidence type="ECO:0000256" key="6">
    <source>
        <dbReference type="SAM" id="Phobius"/>
    </source>
</evidence>
<keyword evidence="5 6" id="KW-0472">Membrane</keyword>
<dbReference type="EMBL" id="QXDC01000003">
    <property type="protein sequence ID" value="RIA44405.1"/>
    <property type="molecule type" value="Genomic_DNA"/>
</dbReference>
<evidence type="ECO:0000313" key="8">
    <source>
        <dbReference type="Proteomes" id="UP000266568"/>
    </source>
</evidence>
<comment type="subcellular location">
    <subcellularLocation>
        <location evidence="1">Membrane</location>
        <topology evidence="1">Multi-pass membrane protein</topology>
    </subcellularLocation>
</comment>
<organism evidence="7 8">
    <name type="scientific">Hephaestia caeni</name>
    <dbReference type="NCBI Taxonomy" id="645617"/>
    <lineage>
        <taxon>Bacteria</taxon>
        <taxon>Pseudomonadati</taxon>
        <taxon>Pseudomonadota</taxon>
        <taxon>Alphaproteobacteria</taxon>
        <taxon>Sphingomonadales</taxon>
        <taxon>Sphingomonadaceae</taxon>
        <taxon>Hephaestia</taxon>
    </lineage>
</organism>
<feature type="transmembrane region" description="Helical" evidence="6">
    <location>
        <begin position="182"/>
        <end position="202"/>
    </location>
</feature>
<dbReference type="Proteomes" id="UP000266568">
    <property type="component" value="Unassembled WGS sequence"/>
</dbReference>
<dbReference type="InterPro" id="IPR005496">
    <property type="entry name" value="Integral_membrane_TerC"/>
</dbReference>
<accession>A0A397PB20</accession>
<protein>
    <submittedName>
        <fullName evidence="7">YjbE family integral membrane protein</fullName>
    </submittedName>
</protein>
<sequence length="220" mass="23210">MPVLSIADVFTSAGLATLGQVIMIDLMLAGDNIVVLGTLAAGLPPRERKRVLGLGVGIALVCLVGFAFLATTLLHVVGLLFAGGLLLLWVGWKLFREIHPPKVAAPVDDPDTPAIEGGKPAKSFARAAIQVAIADLSMSLDNVLAVAGAARDHPTVLFFGLALSVTLMAVAANLIARIIERYHWIAYIGLAVILYVAGSMIFDGWVDPEIGVGHLFRAWI</sequence>
<name>A0A397PB20_9SPHN</name>
<proteinExistence type="inferred from homology"/>
<dbReference type="OrthoDB" id="9807970at2"/>
<dbReference type="RefSeq" id="WP_119036062.1">
    <property type="nucleotide sequence ID" value="NZ_QXDC01000003.1"/>
</dbReference>
<dbReference type="AlphaFoldDB" id="A0A397PB20"/>
<evidence type="ECO:0000256" key="4">
    <source>
        <dbReference type="ARBA" id="ARBA00022989"/>
    </source>
</evidence>
<dbReference type="InterPro" id="IPR022301">
    <property type="entry name" value="Integral_membrane_YjbE"/>
</dbReference>
<comment type="similarity">
    <text evidence="2">Belongs to the TerC family.</text>
</comment>
<evidence type="ECO:0000256" key="5">
    <source>
        <dbReference type="ARBA" id="ARBA00023136"/>
    </source>
</evidence>
<feature type="transmembrane region" description="Helical" evidence="6">
    <location>
        <begin position="156"/>
        <end position="175"/>
    </location>
</feature>
<keyword evidence="3 6" id="KW-0812">Transmembrane</keyword>
<dbReference type="PANTHER" id="PTHR30238">
    <property type="entry name" value="MEMBRANE BOUND PREDICTED REDOX MODULATOR"/>
    <property type="match status" value="1"/>
</dbReference>
<comment type="caution">
    <text evidence="7">The sequence shown here is derived from an EMBL/GenBank/DDBJ whole genome shotgun (WGS) entry which is preliminary data.</text>
</comment>
<feature type="transmembrane region" description="Helical" evidence="6">
    <location>
        <begin position="20"/>
        <end position="39"/>
    </location>
</feature>
<evidence type="ECO:0000313" key="7">
    <source>
        <dbReference type="EMBL" id="RIA44405.1"/>
    </source>
</evidence>
<evidence type="ECO:0000256" key="1">
    <source>
        <dbReference type="ARBA" id="ARBA00004141"/>
    </source>
</evidence>
<evidence type="ECO:0000256" key="2">
    <source>
        <dbReference type="ARBA" id="ARBA00007511"/>
    </source>
</evidence>
<dbReference type="NCBIfam" id="TIGR03717">
    <property type="entry name" value="R_switched_YjbE"/>
    <property type="match status" value="1"/>
</dbReference>
<dbReference type="GO" id="GO:0016020">
    <property type="term" value="C:membrane"/>
    <property type="evidence" value="ECO:0007669"/>
    <property type="project" value="UniProtKB-SubCell"/>
</dbReference>
<gene>
    <name evidence="7" type="ORF">DFR49_2649</name>
</gene>
<feature type="transmembrane region" description="Helical" evidence="6">
    <location>
        <begin position="51"/>
        <end position="70"/>
    </location>
</feature>